<dbReference type="CDD" id="cd03674">
    <property type="entry name" value="NUDIX_Hydrolase"/>
    <property type="match status" value="1"/>
</dbReference>
<feature type="domain" description="Nudix hydrolase" evidence="1">
    <location>
        <begin position="46"/>
        <end position="192"/>
    </location>
</feature>
<dbReference type="PANTHER" id="PTHR43736:SF1">
    <property type="entry name" value="DIHYDRONEOPTERIN TRIPHOSPHATE DIPHOSPHATASE"/>
    <property type="match status" value="1"/>
</dbReference>
<evidence type="ECO:0000313" key="2">
    <source>
        <dbReference type="EMBL" id="PCI98181.1"/>
    </source>
</evidence>
<dbReference type="SUPFAM" id="SSF55811">
    <property type="entry name" value="Nudix"/>
    <property type="match status" value="1"/>
</dbReference>
<dbReference type="PROSITE" id="PS51462">
    <property type="entry name" value="NUDIX"/>
    <property type="match status" value="1"/>
</dbReference>
<sequence>MKTNQYLLGLVAEYQTIYKAEDAYVSSLLFEQLNDDEDMFDRKNFTGHITSSGLVLNQTFDKILLINHKFLQMWLQPGGHVEGDAEMYKEAAREITEETALHGFDLHPWHHANQSLDVPFSIDSHNIPASAKKNEAAHVHHDFTYLFIGDSRQKLVRQIEEVAGAEWFEIAETANLKTDIDKYIARIEAYII</sequence>
<organism evidence="2">
    <name type="scientific">OCS116 cluster bacterium</name>
    <dbReference type="NCBI Taxonomy" id="2030921"/>
    <lineage>
        <taxon>Bacteria</taxon>
        <taxon>Pseudomonadati</taxon>
        <taxon>Pseudomonadota</taxon>
        <taxon>Alphaproteobacteria</taxon>
        <taxon>OCS116 cluster</taxon>
    </lineage>
</organism>
<dbReference type="InterPro" id="IPR000086">
    <property type="entry name" value="NUDIX_hydrolase_dom"/>
</dbReference>
<reference evidence="2" key="2">
    <citation type="journal article" date="2018" name="ISME J.">
        <title>A dynamic microbial community with high functional redundancy inhabits the cold, oxic subseafloor aquifer.</title>
        <authorList>
            <person name="Tully B.J."/>
            <person name="Wheat C.G."/>
            <person name="Glazer B.T."/>
            <person name="Huber J.A."/>
        </authorList>
    </citation>
    <scope>NUCLEOTIDE SEQUENCE</scope>
    <source>
        <strain evidence="2">NORP83</strain>
    </source>
</reference>
<dbReference type="InterPro" id="IPR015797">
    <property type="entry name" value="NUDIX_hydrolase-like_dom_sf"/>
</dbReference>
<accession>A0A2A4YTY0</accession>
<dbReference type="PANTHER" id="PTHR43736">
    <property type="entry name" value="ADP-RIBOSE PYROPHOSPHATASE"/>
    <property type="match status" value="1"/>
</dbReference>
<dbReference type="EMBL" id="NVUS01000023">
    <property type="protein sequence ID" value="PCI98181.1"/>
    <property type="molecule type" value="Genomic_DNA"/>
</dbReference>
<dbReference type="AlphaFoldDB" id="A0A2A4YTY0"/>
<dbReference type="GO" id="GO:0003824">
    <property type="term" value="F:catalytic activity"/>
    <property type="evidence" value="ECO:0007669"/>
    <property type="project" value="UniProtKB-ARBA"/>
</dbReference>
<comment type="caution">
    <text evidence="2">The sequence shown here is derived from an EMBL/GenBank/DDBJ whole genome shotgun (WGS) entry which is preliminary data.</text>
</comment>
<dbReference type="Pfam" id="PF00293">
    <property type="entry name" value="NUDIX"/>
    <property type="match status" value="1"/>
</dbReference>
<reference key="1">
    <citation type="submission" date="2017-08" db="EMBL/GenBank/DDBJ databases">
        <title>A dynamic microbial community with high functional redundancy inhabits the cold, oxic subseafloor aquifer.</title>
        <authorList>
            <person name="Tully B.J."/>
            <person name="Wheat C.G."/>
            <person name="Glazer B.T."/>
            <person name="Huber J.A."/>
        </authorList>
    </citation>
    <scope>NUCLEOTIDE SEQUENCE [LARGE SCALE GENOMIC DNA]</scope>
</reference>
<gene>
    <name evidence="2" type="ORF">COB13_14075</name>
</gene>
<evidence type="ECO:0000259" key="1">
    <source>
        <dbReference type="PROSITE" id="PS51462"/>
    </source>
</evidence>
<proteinExistence type="predicted"/>
<name>A0A2A4YTY0_9PROT</name>
<protein>
    <recommendedName>
        <fullName evidence="1">Nudix hydrolase domain-containing protein</fullName>
    </recommendedName>
</protein>
<dbReference type="Gene3D" id="3.90.79.10">
    <property type="entry name" value="Nucleoside Triphosphate Pyrophosphohydrolase"/>
    <property type="match status" value="1"/>
</dbReference>